<keyword evidence="3 4" id="KW-0408">Iron</keyword>
<name>A0A158DXK6_9BURK</name>
<dbReference type="Proteomes" id="UP000054903">
    <property type="component" value="Unassembled WGS sequence"/>
</dbReference>
<dbReference type="Gene3D" id="1.10.760.10">
    <property type="entry name" value="Cytochrome c-like domain"/>
    <property type="match status" value="1"/>
</dbReference>
<sequence>MRRRCRYAALTLALAAMTSFAGAQTACGPDDAGCAIFNGQHPMAAHLRDDDRPLPAWTTRCVNCHVATPKSAAFAPPLTHDTLLAAASRRGGPISHYDEAAFCRAVRDGIDPAGVLLRKSMPRYRVSDAECAALWRFVMNR</sequence>
<dbReference type="OrthoDB" id="9108522at2"/>
<proteinExistence type="predicted"/>
<dbReference type="InterPro" id="IPR036909">
    <property type="entry name" value="Cyt_c-like_dom_sf"/>
</dbReference>
<evidence type="ECO:0000256" key="3">
    <source>
        <dbReference type="ARBA" id="ARBA00023004"/>
    </source>
</evidence>
<dbReference type="AlphaFoldDB" id="A0A158DXK6"/>
<gene>
    <name evidence="7" type="ORF">AWB77_05966</name>
</gene>
<evidence type="ECO:0000259" key="6">
    <source>
        <dbReference type="PROSITE" id="PS51007"/>
    </source>
</evidence>
<accession>A0A158DXK6</accession>
<reference evidence="7" key="1">
    <citation type="submission" date="2016-01" db="EMBL/GenBank/DDBJ databases">
        <authorList>
            <person name="Peeters C."/>
        </authorList>
    </citation>
    <scope>NUCLEOTIDE SEQUENCE</scope>
    <source>
        <strain evidence="7">LMG 29320</strain>
    </source>
</reference>
<dbReference type="InterPro" id="IPR009056">
    <property type="entry name" value="Cyt_c-like_dom"/>
</dbReference>
<dbReference type="RefSeq" id="WP_061137999.1">
    <property type="nucleotide sequence ID" value="NZ_FCNX02000019.1"/>
</dbReference>
<evidence type="ECO:0000313" key="8">
    <source>
        <dbReference type="Proteomes" id="UP000054903"/>
    </source>
</evidence>
<dbReference type="STRING" id="1777138.AWB77_05966"/>
<keyword evidence="2 4" id="KW-0479">Metal-binding</keyword>
<evidence type="ECO:0000313" key="7">
    <source>
        <dbReference type="EMBL" id="SAK99342.1"/>
    </source>
</evidence>
<dbReference type="GO" id="GO:0020037">
    <property type="term" value="F:heme binding"/>
    <property type="evidence" value="ECO:0007669"/>
    <property type="project" value="InterPro"/>
</dbReference>
<keyword evidence="5" id="KW-0732">Signal</keyword>
<dbReference type="PROSITE" id="PS51007">
    <property type="entry name" value="CYTC"/>
    <property type="match status" value="1"/>
</dbReference>
<feature type="signal peptide" evidence="5">
    <location>
        <begin position="1"/>
        <end position="23"/>
    </location>
</feature>
<dbReference type="SUPFAM" id="SSF46626">
    <property type="entry name" value="Cytochrome c"/>
    <property type="match status" value="1"/>
</dbReference>
<dbReference type="GO" id="GO:0046872">
    <property type="term" value="F:metal ion binding"/>
    <property type="evidence" value="ECO:0007669"/>
    <property type="project" value="UniProtKB-KW"/>
</dbReference>
<evidence type="ECO:0000256" key="2">
    <source>
        <dbReference type="ARBA" id="ARBA00022723"/>
    </source>
</evidence>
<keyword evidence="8" id="KW-1185">Reference proteome</keyword>
<evidence type="ECO:0000256" key="1">
    <source>
        <dbReference type="ARBA" id="ARBA00022617"/>
    </source>
</evidence>
<organism evidence="7 8">
    <name type="scientific">Caballeronia fortuita</name>
    <dbReference type="NCBI Taxonomy" id="1777138"/>
    <lineage>
        <taxon>Bacteria</taxon>
        <taxon>Pseudomonadati</taxon>
        <taxon>Pseudomonadota</taxon>
        <taxon>Betaproteobacteria</taxon>
        <taxon>Burkholderiales</taxon>
        <taxon>Burkholderiaceae</taxon>
        <taxon>Caballeronia</taxon>
    </lineage>
</organism>
<feature type="domain" description="Cytochrome c" evidence="6">
    <location>
        <begin position="28"/>
        <end position="141"/>
    </location>
</feature>
<feature type="chain" id="PRO_5007624610" description="Cytochrome c domain-containing protein" evidence="5">
    <location>
        <begin position="24"/>
        <end position="141"/>
    </location>
</feature>
<keyword evidence="1 4" id="KW-0349">Heme</keyword>
<evidence type="ECO:0000256" key="4">
    <source>
        <dbReference type="PROSITE-ProRule" id="PRU00433"/>
    </source>
</evidence>
<protein>
    <recommendedName>
        <fullName evidence="6">Cytochrome c domain-containing protein</fullName>
    </recommendedName>
</protein>
<evidence type="ECO:0000256" key="5">
    <source>
        <dbReference type="SAM" id="SignalP"/>
    </source>
</evidence>
<dbReference type="EMBL" id="FCNX02000019">
    <property type="protein sequence ID" value="SAK99342.1"/>
    <property type="molecule type" value="Genomic_DNA"/>
</dbReference>
<comment type="caution">
    <text evidence="7">The sequence shown here is derived from an EMBL/GenBank/DDBJ whole genome shotgun (WGS) entry which is preliminary data.</text>
</comment>
<dbReference type="GO" id="GO:0009055">
    <property type="term" value="F:electron transfer activity"/>
    <property type="evidence" value="ECO:0007669"/>
    <property type="project" value="InterPro"/>
</dbReference>